<dbReference type="InParanoid" id="A0A316VYK2"/>
<proteinExistence type="inferred from homology"/>
<organism evidence="2 3">
    <name type="scientific">Ceraceosorus guamensis</name>
    <dbReference type="NCBI Taxonomy" id="1522189"/>
    <lineage>
        <taxon>Eukaryota</taxon>
        <taxon>Fungi</taxon>
        <taxon>Dikarya</taxon>
        <taxon>Basidiomycota</taxon>
        <taxon>Ustilaginomycotina</taxon>
        <taxon>Exobasidiomycetes</taxon>
        <taxon>Ceraceosorales</taxon>
        <taxon>Ceraceosoraceae</taxon>
        <taxon>Ceraceosorus</taxon>
    </lineage>
</organism>
<evidence type="ECO:0000313" key="2">
    <source>
        <dbReference type="EMBL" id="PWN42716.1"/>
    </source>
</evidence>
<dbReference type="Pfam" id="PF01042">
    <property type="entry name" value="Ribonuc_L-PSP"/>
    <property type="match status" value="1"/>
</dbReference>
<dbReference type="InterPro" id="IPR006056">
    <property type="entry name" value="RidA"/>
</dbReference>
<dbReference type="GO" id="GO:0019239">
    <property type="term" value="F:deaminase activity"/>
    <property type="evidence" value="ECO:0007669"/>
    <property type="project" value="TreeGrafter"/>
</dbReference>
<dbReference type="GO" id="GO:0005739">
    <property type="term" value="C:mitochondrion"/>
    <property type="evidence" value="ECO:0007669"/>
    <property type="project" value="TreeGrafter"/>
</dbReference>
<dbReference type="NCBIfam" id="TIGR00004">
    <property type="entry name" value="Rid family detoxifying hydrolase"/>
    <property type="match status" value="1"/>
</dbReference>
<dbReference type="RefSeq" id="XP_025369876.1">
    <property type="nucleotide sequence ID" value="XM_025513886.1"/>
</dbReference>
<dbReference type="STRING" id="1522189.A0A316VYK2"/>
<name>A0A316VYK2_9BASI</name>
<dbReference type="AlphaFoldDB" id="A0A316VYK2"/>
<evidence type="ECO:0000256" key="1">
    <source>
        <dbReference type="ARBA" id="ARBA00010552"/>
    </source>
</evidence>
<dbReference type="PANTHER" id="PTHR11803:SF58">
    <property type="entry name" value="PROTEIN HMF1-RELATED"/>
    <property type="match status" value="1"/>
</dbReference>
<sequence>MHATHALGLSPLHPSTLLTITPHTRDASASLGPSQHTSSQSMLPSLRRLTSIHLCTAKLPLAPAAIASPFGLLNQTPSRHLSSSIPVMSAPYQVIATKDAPSAIGPYSQAVVHNGVAYLSGCIPLDPASMQIVQGGVEEQTIQVLKNLEAVLKASTKGGKENALKCTVFLKDMGDFAKVNQIYENFFAPYKPARSAVEVARLPKDVLVEIEAIAAVSA</sequence>
<dbReference type="PROSITE" id="PS01094">
    <property type="entry name" value="UPF0076"/>
    <property type="match status" value="1"/>
</dbReference>
<dbReference type="GO" id="GO:0005829">
    <property type="term" value="C:cytosol"/>
    <property type="evidence" value="ECO:0007669"/>
    <property type="project" value="TreeGrafter"/>
</dbReference>
<dbReference type="InterPro" id="IPR019897">
    <property type="entry name" value="RidA_CS"/>
</dbReference>
<dbReference type="FunFam" id="3.30.1330.40:FF:000001">
    <property type="entry name" value="L-PSP family endoribonuclease"/>
    <property type="match status" value="1"/>
</dbReference>
<dbReference type="EMBL" id="KZ819377">
    <property type="protein sequence ID" value="PWN42716.1"/>
    <property type="molecule type" value="Genomic_DNA"/>
</dbReference>
<dbReference type="GeneID" id="37035756"/>
<dbReference type="PANTHER" id="PTHR11803">
    <property type="entry name" value="2-IMINOBUTANOATE/2-IMINOPROPANOATE DEAMINASE RIDA"/>
    <property type="match status" value="1"/>
</dbReference>
<reference evidence="2 3" key="1">
    <citation type="journal article" date="2018" name="Mol. Biol. Evol.">
        <title>Broad Genomic Sampling Reveals a Smut Pathogenic Ancestry of the Fungal Clade Ustilaginomycotina.</title>
        <authorList>
            <person name="Kijpornyongpan T."/>
            <person name="Mondo S.J."/>
            <person name="Barry K."/>
            <person name="Sandor L."/>
            <person name="Lee J."/>
            <person name="Lipzen A."/>
            <person name="Pangilinan J."/>
            <person name="LaButti K."/>
            <person name="Hainaut M."/>
            <person name="Henrissat B."/>
            <person name="Grigoriev I.V."/>
            <person name="Spatafora J.W."/>
            <person name="Aime M.C."/>
        </authorList>
    </citation>
    <scope>NUCLEOTIDE SEQUENCE [LARGE SCALE GENOMIC DNA]</scope>
    <source>
        <strain evidence="2 3">MCA 4658</strain>
    </source>
</reference>
<dbReference type="Proteomes" id="UP000245783">
    <property type="component" value="Unassembled WGS sequence"/>
</dbReference>
<evidence type="ECO:0000313" key="3">
    <source>
        <dbReference type="Proteomes" id="UP000245783"/>
    </source>
</evidence>
<protein>
    <submittedName>
        <fullName evidence="2">YjgF-like protein</fullName>
    </submittedName>
</protein>
<dbReference type="InterPro" id="IPR035959">
    <property type="entry name" value="RutC-like_sf"/>
</dbReference>
<dbReference type="Gene3D" id="3.30.1330.40">
    <property type="entry name" value="RutC-like"/>
    <property type="match status" value="1"/>
</dbReference>
<dbReference type="InterPro" id="IPR006175">
    <property type="entry name" value="YjgF/YER057c/UK114"/>
</dbReference>
<accession>A0A316VYK2</accession>
<dbReference type="OrthoDB" id="309640at2759"/>
<keyword evidence="3" id="KW-1185">Reference proteome</keyword>
<comment type="similarity">
    <text evidence="1">Belongs to the RutC family.</text>
</comment>
<dbReference type="CDD" id="cd00448">
    <property type="entry name" value="YjgF_YER057c_UK114_family"/>
    <property type="match status" value="1"/>
</dbReference>
<dbReference type="FunCoup" id="A0A316VYK2">
    <property type="interactions" value="207"/>
</dbReference>
<dbReference type="SUPFAM" id="SSF55298">
    <property type="entry name" value="YjgF-like"/>
    <property type="match status" value="1"/>
</dbReference>
<gene>
    <name evidence="2" type="ORF">IE81DRAFT_323281</name>
</gene>